<dbReference type="PANTHER" id="PTHR24171:SF8">
    <property type="entry name" value="BRCA1-ASSOCIATED RING DOMAIN PROTEIN 1"/>
    <property type="match status" value="1"/>
</dbReference>
<evidence type="ECO:0000256" key="3">
    <source>
        <dbReference type="PROSITE-ProRule" id="PRU00023"/>
    </source>
</evidence>
<keyword evidence="2 3" id="KW-0040">ANK repeat</keyword>
<keyword evidence="1" id="KW-0677">Repeat</keyword>
<dbReference type="GO" id="GO:0085020">
    <property type="term" value="P:protein K6-linked ubiquitination"/>
    <property type="evidence" value="ECO:0007669"/>
    <property type="project" value="TreeGrafter"/>
</dbReference>
<dbReference type="SMART" id="SM00248">
    <property type="entry name" value="ANK"/>
    <property type="match status" value="2"/>
</dbReference>
<evidence type="ECO:0000313" key="5">
    <source>
        <dbReference type="Proteomes" id="UP000799538"/>
    </source>
</evidence>
<keyword evidence="5" id="KW-1185">Reference proteome</keyword>
<dbReference type="Gene3D" id="1.25.40.20">
    <property type="entry name" value="Ankyrin repeat-containing domain"/>
    <property type="match status" value="1"/>
</dbReference>
<dbReference type="SUPFAM" id="SSF48403">
    <property type="entry name" value="Ankyrin repeat"/>
    <property type="match status" value="1"/>
</dbReference>
<accession>A0A6A6G403</accession>
<dbReference type="PROSITE" id="PS50088">
    <property type="entry name" value="ANK_REPEAT"/>
    <property type="match status" value="1"/>
</dbReference>
<proteinExistence type="predicted"/>
<dbReference type="InterPro" id="IPR002110">
    <property type="entry name" value="Ankyrin_rpt"/>
</dbReference>
<dbReference type="Proteomes" id="UP000799538">
    <property type="component" value="Unassembled WGS sequence"/>
</dbReference>
<dbReference type="EMBL" id="ML992512">
    <property type="protein sequence ID" value="KAF2220495.1"/>
    <property type="molecule type" value="Genomic_DNA"/>
</dbReference>
<dbReference type="AlphaFoldDB" id="A0A6A6G403"/>
<dbReference type="GO" id="GO:0004842">
    <property type="term" value="F:ubiquitin-protein transferase activity"/>
    <property type="evidence" value="ECO:0007669"/>
    <property type="project" value="TreeGrafter"/>
</dbReference>
<sequence>SELPPAALELAGKLFDLAREGSTDALGQYLDAGIPLNLTNSKGDTLLMLAAYHGHVETTRLLLQKGADPNVLNDRGQSILAGAVFKGHDEVVRILFEGMDGRKADVRLGQPNAVDSASMFQKEDYLRLFGVESG</sequence>
<dbReference type="InterPro" id="IPR036770">
    <property type="entry name" value="Ankyrin_rpt-contain_sf"/>
</dbReference>
<gene>
    <name evidence="4" type="ORF">BDZ85DRAFT_177508</name>
</gene>
<evidence type="ECO:0000256" key="1">
    <source>
        <dbReference type="ARBA" id="ARBA00022737"/>
    </source>
</evidence>
<evidence type="ECO:0000256" key="2">
    <source>
        <dbReference type="ARBA" id="ARBA00023043"/>
    </source>
</evidence>
<dbReference type="Pfam" id="PF12796">
    <property type="entry name" value="Ank_2"/>
    <property type="match status" value="1"/>
</dbReference>
<organism evidence="4 5">
    <name type="scientific">Elsinoe ampelina</name>
    <dbReference type="NCBI Taxonomy" id="302913"/>
    <lineage>
        <taxon>Eukaryota</taxon>
        <taxon>Fungi</taxon>
        <taxon>Dikarya</taxon>
        <taxon>Ascomycota</taxon>
        <taxon>Pezizomycotina</taxon>
        <taxon>Dothideomycetes</taxon>
        <taxon>Dothideomycetidae</taxon>
        <taxon>Myriangiales</taxon>
        <taxon>Elsinoaceae</taxon>
        <taxon>Elsinoe</taxon>
    </lineage>
</organism>
<evidence type="ECO:0000313" key="4">
    <source>
        <dbReference type="EMBL" id="KAF2220495.1"/>
    </source>
</evidence>
<name>A0A6A6G403_9PEZI</name>
<feature type="repeat" description="ANK" evidence="3">
    <location>
        <begin position="42"/>
        <end position="74"/>
    </location>
</feature>
<reference evidence="5" key="1">
    <citation type="journal article" date="2020" name="Stud. Mycol.">
        <title>101 Dothideomycetes genomes: A test case for predicting lifestyles and emergence of pathogens.</title>
        <authorList>
            <person name="Haridas S."/>
            <person name="Albert R."/>
            <person name="Binder M."/>
            <person name="Bloem J."/>
            <person name="LaButti K."/>
            <person name="Salamov A."/>
            <person name="Andreopoulos B."/>
            <person name="Baker S."/>
            <person name="Barry K."/>
            <person name="Bills G."/>
            <person name="Bluhm B."/>
            <person name="Cannon C."/>
            <person name="Castanera R."/>
            <person name="Culley D."/>
            <person name="Daum C."/>
            <person name="Ezra D."/>
            <person name="Gonzalez J."/>
            <person name="Henrissat B."/>
            <person name="Kuo A."/>
            <person name="Liang C."/>
            <person name="Lipzen A."/>
            <person name="Lutzoni F."/>
            <person name="Magnuson J."/>
            <person name="Mondo S."/>
            <person name="Nolan M."/>
            <person name="Ohm R."/>
            <person name="Pangilinan J."/>
            <person name="Park H.-J."/>
            <person name="Ramirez L."/>
            <person name="Alfaro M."/>
            <person name="Sun H."/>
            <person name="Tritt A."/>
            <person name="Yoshinaga Y."/>
            <person name="Zwiers L.-H."/>
            <person name="Turgeon B."/>
            <person name="Goodwin S."/>
            <person name="Spatafora J."/>
            <person name="Crous P."/>
            <person name="Grigoriev I."/>
        </authorList>
    </citation>
    <scope>NUCLEOTIDE SEQUENCE [LARGE SCALE GENOMIC DNA]</scope>
    <source>
        <strain evidence="5">CECT 20119</strain>
    </source>
</reference>
<feature type="non-terminal residue" evidence="4">
    <location>
        <position position="1"/>
    </location>
</feature>
<protein>
    <submittedName>
        <fullName evidence="4">Ankyrin repeat-containing domain protein</fullName>
    </submittedName>
</protein>
<dbReference type="PROSITE" id="PS50297">
    <property type="entry name" value="ANK_REP_REGION"/>
    <property type="match status" value="1"/>
</dbReference>
<feature type="non-terminal residue" evidence="4">
    <location>
        <position position="134"/>
    </location>
</feature>
<dbReference type="PANTHER" id="PTHR24171">
    <property type="entry name" value="ANKYRIN REPEAT DOMAIN-CONTAINING PROTEIN 39-RELATED"/>
    <property type="match status" value="1"/>
</dbReference>
<dbReference type="OrthoDB" id="366390at2759"/>